<dbReference type="AlphaFoldDB" id="A0A3D8QYN7"/>
<feature type="domain" description="Fe-containing alcohol dehydrogenase-like C-terminal" evidence="3">
    <location>
        <begin position="211"/>
        <end position="407"/>
    </location>
</feature>
<keyword evidence="5" id="KW-1185">Reference proteome</keyword>
<dbReference type="PANTHER" id="PTHR11496:SF107">
    <property type="entry name" value="ALCOHOL DEHYDROGENASE, PUTATIVE (AFU_ORTHOLOGUE AFUA_1G06800)-RELATED"/>
    <property type="match status" value="1"/>
</dbReference>
<evidence type="ECO:0000259" key="2">
    <source>
        <dbReference type="Pfam" id="PF00465"/>
    </source>
</evidence>
<reference evidence="4 5" key="1">
    <citation type="journal article" date="2018" name="IMA Fungus">
        <title>IMA Genome-F 9: Draft genome sequence of Annulohypoxylon stygium, Aspergillus mulundensis, Berkeleyomyces basicola (syn. Thielaviopsis basicola), Ceratocystis smalleyi, two Cercospora beticola strains, Coleophoma cylindrospora, Fusarium fracticaudum, Phialophora cf. hyalina, and Morchella septimelata.</title>
        <authorList>
            <person name="Wingfield B.D."/>
            <person name="Bills G.F."/>
            <person name="Dong Y."/>
            <person name="Huang W."/>
            <person name="Nel W.J."/>
            <person name="Swalarsk-Parry B.S."/>
            <person name="Vaghefi N."/>
            <person name="Wilken P.M."/>
            <person name="An Z."/>
            <person name="de Beer Z.W."/>
            <person name="De Vos L."/>
            <person name="Chen L."/>
            <person name="Duong T.A."/>
            <person name="Gao Y."/>
            <person name="Hammerbacher A."/>
            <person name="Kikkert J.R."/>
            <person name="Li Y."/>
            <person name="Li H."/>
            <person name="Li K."/>
            <person name="Li Q."/>
            <person name="Liu X."/>
            <person name="Ma X."/>
            <person name="Naidoo K."/>
            <person name="Pethybridge S.J."/>
            <person name="Sun J."/>
            <person name="Steenkamp E.T."/>
            <person name="van der Nest M.A."/>
            <person name="van Wyk S."/>
            <person name="Wingfield M.J."/>
            <person name="Xiong C."/>
            <person name="Yue Q."/>
            <person name="Zhang X."/>
        </authorList>
    </citation>
    <scope>NUCLEOTIDE SEQUENCE [LARGE SCALE GENOMIC DNA]</scope>
    <source>
        <strain evidence="4 5">BP5796</strain>
    </source>
</reference>
<dbReference type="PANTHER" id="PTHR11496">
    <property type="entry name" value="ALCOHOL DEHYDROGENASE"/>
    <property type="match status" value="1"/>
</dbReference>
<dbReference type="InterPro" id="IPR039697">
    <property type="entry name" value="Alcohol_dehydrogenase_Fe"/>
</dbReference>
<evidence type="ECO:0000256" key="1">
    <source>
        <dbReference type="ARBA" id="ARBA00023002"/>
    </source>
</evidence>
<dbReference type="SUPFAM" id="SSF56796">
    <property type="entry name" value="Dehydroquinate synthase-like"/>
    <property type="match status" value="1"/>
</dbReference>
<comment type="caution">
    <text evidence="4">The sequence shown here is derived from an EMBL/GenBank/DDBJ whole genome shotgun (WGS) entry which is preliminary data.</text>
</comment>
<dbReference type="CDD" id="cd08192">
    <property type="entry name" value="MAR-like"/>
    <property type="match status" value="1"/>
</dbReference>
<dbReference type="GO" id="GO:0004022">
    <property type="term" value="F:alcohol dehydrogenase (NAD+) activity"/>
    <property type="evidence" value="ECO:0007669"/>
    <property type="project" value="TreeGrafter"/>
</dbReference>
<dbReference type="OrthoDB" id="339764at2759"/>
<sequence>MALKSYRTPQLEAGLRPGSDAIFNAHYAQDILTALEGWRSQRVLLVHSKALAANTTHIRDLKVALGARLVAAKAGVGAHSPYADVIDIAHKITDNEIDCVVCVGSGSYSDACKTARLMSATLRHGFLEADMEALIDPAIGVAPEGAIKKAEGVKLILVPTSLSAGEWNYAASCTNSLGKKQHFALQDGCAADLVLMDPWLAKTAPERLWLSSGIRAVDHCVEMLCHPKSAAHPDAQAWCLEALKDLSKGLVEYKEGLARGIEGDEELIEGVSKCQAGSRMALMGFMIYRIPMGASHAIGHQLGSVAGVMHGITSCILLPPVLRYTKHHNPEAQAKIVAVFNESMGWQETEAASCVARLVKILGLPSSLEEVGVTSNEQIEKIVDKTMTDIMFSFGKVLERQEIAEIVYSAR</sequence>
<dbReference type="PROSITE" id="PS00060">
    <property type="entry name" value="ADH_IRON_2"/>
    <property type="match status" value="1"/>
</dbReference>
<dbReference type="Pfam" id="PF25137">
    <property type="entry name" value="ADH_Fe_C"/>
    <property type="match status" value="1"/>
</dbReference>
<dbReference type="Gene3D" id="3.40.50.1970">
    <property type="match status" value="1"/>
</dbReference>
<dbReference type="InterPro" id="IPR001670">
    <property type="entry name" value="ADH_Fe/GldA"/>
</dbReference>
<evidence type="ECO:0000259" key="3">
    <source>
        <dbReference type="Pfam" id="PF25137"/>
    </source>
</evidence>
<protein>
    <submittedName>
        <fullName evidence="4">Uncharacterized protein</fullName>
    </submittedName>
</protein>
<accession>A0A3D8QYN7</accession>
<name>A0A3D8QYN7_9HELO</name>
<keyword evidence="1" id="KW-0560">Oxidoreductase</keyword>
<dbReference type="GO" id="GO:0046872">
    <property type="term" value="F:metal ion binding"/>
    <property type="evidence" value="ECO:0007669"/>
    <property type="project" value="InterPro"/>
</dbReference>
<dbReference type="InterPro" id="IPR018211">
    <property type="entry name" value="ADH_Fe_CS"/>
</dbReference>
<evidence type="ECO:0000313" key="4">
    <source>
        <dbReference type="EMBL" id="RDW66798.1"/>
    </source>
</evidence>
<proteinExistence type="predicted"/>
<dbReference type="Proteomes" id="UP000256328">
    <property type="component" value="Unassembled WGS sequence"/>
</dbReference>
<dbReference type="InterPro" id="IPR056798">
    <property type="entry name" value="ADH_Fe_C"/>
</dbReference>
<evidence type="ECO:0000313" key="5">
    <source>
        <dbReference type="Proteomes" id="UP000256328"/>
    </source>
</evidence>
<gene>
    <name evidence="4" type="ORF">BP5796_09547</name>
</gene>
<dbReference type="Gene3D" id="1.20.1090.10">
    <property type="entry name" value="Dehydroquinate synthase-like - alpha domain"/>
    <property type="match status" value="1"/>
</dbReference>
<dbReference type="EMBL" id="PDLN01000014">
    <property type="protein sequence ID" value="RDW66798.1"/>
    <property type="molecule type" value="Genomic_DNA"/>
</dbReference>
<dbReference type="GO" id="GO:0005739">
    <property type="term" value="C:mitochondrion"/>
    <property type="evidence" value="ECO:0007669"/>
    <property type="project" value="TreeGrafter"/>
</dbReference>
<organism evidence="4 5">
    <name type="scientific">Coleophoma crateriformis</name>
    <dbReference type="NCBI Taxonomy" id="565419"/>
    <lineage>
        <taxon>Eukaryota</taxon>
        <taxon>Fungi</taxon>
        <taxon>Dikarya</taxon>
        <taxon>Ascomycota</taxon>
        <taxon>Pezizomycotina</taxon>
        <taxon>Leotiomycetes</taxon>
        <taxon>Helotiales</taxon>
        <taxon>Dermateaceae</taxon>
        <taxon>Coleophoma</taxon>
    </lineage>
</organism>
<dbReference type="Pfam" id="PF00465">
    <property type="entry name" value="Fe-ADH"/>
    <property type="match status" value="1"/>
</dbReference>
<feature type="domain" description="Alcohol dehydrogenase iron-type/glycerol dehydrogenase GldA" evidence="2">
    <location>
        <begin position="21"/>
        <end position="198"/>
    </location>
</feature>